<dbReference type="Pfam" id="PF02463">
    <property type="entry name" value="SMC_N"/>
    <property type="match status" value="1"/>
</dbReference>
<evidence type="ECO:0000256" key="1">
    <source>
        <dbReference type="ARBA" id="ARBA00003618"/>
    </source>
</evidence>
<keyword evidence="4" id="KW-0547">Nucleotide-binding</keyword>
<evidence type="ECO:0000256" key="6">
    <source>
        <dbReference type="ARBA" id="ARBA00022840"/>
    </source>
</evidence>
<dbReference type="InterPro" id="IPR004604">
    <property type="entry name" value="DNA_recomb/repair_RecN"/>
</dbReference>
<evidence type="ECO:0000256" key="2">
    <source>
        <dbReference type="ARBA" id="ARBA00009441"/>
    </source>
</evidence>
<evidence type="ECO:0000256" key="7">
    <source>
        <dbReference type="ARBA" id="ARBA00023204"/>
    </source>
</evidence>
<protein>
    <recommendedName>
        <fullName evidence="3 9">DNA repair protein RecN</fullName>
    </recommendedName>
    <alternativeName>
        <fullName evidence="8 9">Recombination protein N</fullName>
    </alternativeName>
</protein>
<comment type="similarity">
    <text evidence="2 9">Belongs to the RecN family.</text>
</comment>
<keyword evidence="5 9" id="KW-0227">DNA damage</keyword>
<gene>
    <name evidence="12" type="primary">recN</name>
    <name evidence="12" type="ORF">H4K34_17505</name>
</gene>
<organism evidence="12 13">
    <name type="scientific">Croceimicrobium hydrocarbonivorans</name>
    <dbReference type="NCBI Taxonomy" id="2761580"/>
    <lineage>
        <taxon>Bacteria</taxon>
        <taxon>Pseudomonadati</taxon>
        <taxon>Bacteroidota</taxon>
        <taxon>Flavobacteriia</taxon>
        <taxon>Flavobacteriales</taxon>
        <taxon>Owenweeksiaceae</taxon>
        <taxon>Croceimicrobium</taxon>
    </lineage>
</organism>
<evidence type="ECO:0000256" key="9">
    <source>
        <dbReference type="PIRNR" id="PIRNR003128"/>
    </source>
</evidence>
<feature type="domain" description="RecF/RecN/SMC N-terminal" evidence="11">
    <location>
        <begin position="1"/>
        <end position="507"/>
    </location>
</feature>
<dbReference type="InterPro" id="IPR003395">
    <property type="entry name" value="RecF/RecN/SMC_N"/>
</dbReference>
<proteinExistence type="inferred from homology"/>
<name>A0A7H0VEJ6_9FLAO</name>
<keyword evidence="13" id="KW-1185">Reference proteome</keyword>
<dbReference type="GO" id="GO:0043590">
    <property type="term" value="C:bacterial nucleoid"/>
    <property type="evidence" value="ECO:0007669"/>
    <property type="project" value="TreeGrafter"/>
</dbReference>
<dbReference type="CDD" id="cd03241">
    <property type="entry name" value="ABC_RecN"/>
    <property type="match status" value="2"/>
</dbReference>
<evidence type="ECO:0000256" key="4">
    <source>
        <dbReference type="ARBA" id="ARBA00022741"/>
    </source>
</evidence>
<dbReference type="GO" id="GO:0006310">
    <property type="term" value="P:DNA recombination"/>
    <property type="evidence" value="ECO:0007669"/>
    <property type="project" value="InterPro"/>
</dbReference>
<dbReference type="RefSeq" id="WP_210758679.1">
    <property type="nucleotide sequence ID" value="NZ_CP060139.1"/>
</dbReference>
<evidence type="ECO:0000256" key="3">
    <source>
        <dbReference type="ARBA" id="ARBA00021315"/>
    </source>
</evidence>
<dbReference type="EMBL" id="CP060139">
    <property type="protein sequence ID" value="QNR24144.1"/>
    <property type="molecule type" value="Genomic_DNA"/>
</dbReference>
<dbReference type="GO" id="GO:0006281">
    <property type="term" value="P:DNA repair"/>
    <property type="evidence" value="ECO:0007669"/>
    <property type="project" value="UniProtKB-KW"/>
</dbReference>
<dbReference type="GO" id="GO:0009432">
    <property type="term" value="P:SOS response"/>
    <property type="evidence" value="ECO:0007669"/>
    <property type="project" value="TreeGrafter"/>
</dbReference>
<dbReference type="NCBIfam" id="NF008121">
    <property type="entry name" value="PRK10869.1"/>
    <property type="match status" value="1"/>
</dbReference>
<evidence type="ECO:0000313" key="13">
    <source>
        <dbReference type="Proteomes" id="UP000516305"/>
    </source>
</evidence>
<sequence>MLQHLRISNFALIEKLDLDWQTGFTTITGETGAGKSILLGALNHLLGQRADLKALKDPEQKCVIEGLFQIPDPSYKSLFESLDLDYEAETIIRREILPSGKSRAFVNDSPVRLESLSQLAQRLIDIHSQHDTLLLNDANFQLDLIDSFGSHQSLLQEYQQAFKNWRKGQKRIAELEAQNREEGGDLDYLEFLHQELVDAKLVPGEVTDIEARLEILEHSGKIESALASVQEMADANPLGLSEMLRQMRQELRSIANLDKKLGSFSERAESLFIEFEDLRQELELYQSEGNFDPREKEQLDERLSQLIHLQRKHQAESAEELIEKRDALEAKMSAAADRDIALEKEKAEASQWQAKTESLAQDLHEERQKLKAPLETQVLDLLAELNLANARFDISIEVQETCDNNGHDRVNFLFSANPGQKVQSLQKVASGGELSRVMLALKAILARSRSLPTIIFDEIDTGVSGETAHKIGEILKGMGSFMQVIAISHLAQIASKGSQHYLVRKESEADNTRTEIRPLNEQERLNEIARLLGGDKLTDATLANARELIQGA</sequence>
<dbReference type="Gene3D" id="3.40.50.300">
    <property type="entry name" value="P-loop containing nucleotide triphosphate hydrolases"/>
    <property type="match status" value="2"/>
</dbReference>
<keyword evidence="6" id="KW-0067">ATP-binding</keyword>
<comment type="function">
    <text evidence="1 9">May be involved in recombinational repair of damaged DNA.</text>
</comment>
<dbReference type="Proteomes" id="UP000516305">
    <property type="component" value="Chromosome"/>
</dbReference>
<dbReference type="GO" id="GO:0005524">
    <property type="term" value="F:ATP binding"/>
    <property type="evidence" value="ECO:0007669"/>
    <property type="project" value="UniProtKB-KW"/>
</dbReference>
<keyword evidence="7 9" id="KW-0234">DNA repair</keyword>
<dbReference type="SUPFAM" id="SSF52540">
    <property type="entry name" value="P-loop containing nucleoside triphosphate hydrolases"/>
    <property type="match status" value="1"/>
</dbReference>
<reference evidence="12 13" key="1">
    <citation type="submission" date="2020-08" db="EMBL/GenBank/DDBJ databases">
        <title>Croceimicrobium hydrocarbonivorans gen. nov., sp. nov., a novel marine bacterium isolated from a bacterial consortium that degrades polyethylene terephthalate.</title>
        <authorList>
            <person name="Liu R."/>
        </authorList>
    </citation>
    <scope>NUCLEOTIDE SEQUENCE [LARGE SCALE GENOMIC DNA]</scope>
    <source>
        <strain evidence="12 13">A20-9</strain>
    </source>
</reference>
<evidence type="ECO:0000256" key="8">
    <source>
        <dbReference type="ARBA" id="ARBA00033408"/>
    </source>
</evidence>
<dbReference type="PANTHER" id="PTHR11059">
    <property type="entry name" value="DNA REPAIR PROTEIN RECN"/>
    <property type="match status" value="1"/>
</dbReference>
<keyword evidence="10" id="KW-0175">Coiled coil</keyword>
<evidence type="ECO:0000313" key="12">
    <source>
        <dbReference type="EMBL" id="QNR24144.1"/>
    </source>
</evidence>
<accession>A0A7H0VEJ6</accession>
<dbReference type="NCBIfam" id="TIGR00634">
    <property type="entry name" value="recN"/>
    <property type="match status" value="1"/>
</dbReference>
<evidence type="ECO:0000256" key="10">
    <source>
        <dbReference type="SAM" id="Coils"/>
    </source>
</evidence>
<dbReference type="KEGG" id="chyd:H4K34_17505"/>
<evidence type="ECO:0000256" key="5">
    <source>
        <dbReference type="ARBA" id="ARBA00022763"/>
    </source>
</evidence>
<dbReference type="PIRSF" id="PIRSF003128">
    <property type="entry name" value="RecN"/>
    <property type="match status" value="1"/>
</dbReference>
<evidence type="ECO:0000259" key="11">
    <source>
        <dbReference type="Pfam" id="PF02463"/>
    </source>
</evidence>
<dbReference type="InterPro" id="IPR027417">
    <property type="entry name" value="P-loop_NTPase"/>
</dbReference>
<dbReference type="AlphaFoldDB" id="A0A7H0VEJ6"/>
<feature type="coiled-coil region" evidence="10">
    <location>
        <begin position="240"/>
        <end position="362"/>
    </location>
</feature>
<dbReference type="PANTHER" id="PTHR11059:SF0">
    <property type="entry name" value="DNA REPAIR PROTEIN RECN"/>
    <property type="match status" value="1"/>
</dbReference>